<organism evidence="1 2">
    <name type="scientific">Parvibaculum sedimenti</name>
    <dbReference type="NCBI Taxonomy" id="2608632"/>
    <lineage>
        <taxon>Bacteria</taxon>
        <taxon>Pseudomonadati</taxon>
        <taxon>Pseudomonadota</taxon>
        <taxon>Alphaproteobacteria</taxon>
        <taxon>Hyphomicrobiales</taxon>
        <taxon>Parvibaculaceae</taxon>
        <taxon>Parvibaculum</taxon>
    </lineage>
</organism>
<evidence type="ECO:0000313" key="2">
    <source>
        <dbReference type="Proteomes" id="UP000468901"/>
    </source>
</evidence>
<dbReference type="Proteomes" id="UP000468901">
    <property type="component" value="Unassembled WGS sequence"/>
</dbReference>
<dbReference type="EMBL" id="WESC01000005">
    <property type="protein sequence ID" value="KAB7740739.1"/>
    <property type="molecule type" value="Genomic_DNA"/>
</dbReference>
<dbReference type="AlphaFoldDB" id="A0A6N6VJH9"/>
<dbReference type="InterPro" id="IPR009922">
    <property type="entry name" value="DUF1457"/>
</dbReference>
<sequence length="174" mass="19448">MAFDDLLMRISNKALRDVAIHWNEARGQRRMPGWSDISPRAIARHLPLIWSWKYDALADVFIGRLAGEEIVQAFGENLRGKTGEEFFKNRGGEVLLARHRRVVTEPAIYHGQGAVFAHARRIVMGERIILPLAEDGEEGDGILGVTIYNFTDAGDDGGTSREDYAAEKGEFIPL</sequence>
<accession>A0A6N6VJH9</accession>
<comment type="caution">
    <text evidence="1">The sequence shown here is derived from an EMBL/GenBank/DDBJ whole genome shotgun (WGS) entry which is preliminary data.</text>
</comment>
<proteinExistence type="predicted"/>
<name>A0A6N6VJH9_9HYPH</name>
<evidence type="ECO:0000313" key="1">
    <source>
        <dbReference type="EMBL" id="KAB7740739.1"/>
    </source>
</evidence>
<keyword evidence="2" id="KW-1185">Reference proteome</keyword>
<dbReference type="Pfam" id="PF07310">
    <property type="entry name" value="PAS_5"/>
    <property type="match status" value="1"/>
</dbReference>
<gene>
    <name evidence="1" type="ORF">F2P47_06750</name>
</gene>
<protein>
    <submittedName>
        <fullName evidence="1">PAS domain-containing protein</fullName>
    </submittedName>
</protein>
<reference evidence="1 2" key="1">
    <citation type="submission" date="2019-09" db="EMBL/GenBank/DDBJ databases">
        <title>Parvibaculum sedimenti sp. nov., isolated from sediment.</title>
        <authorList>
            <person name="Wang Y."/>
        </authorList>
    </citation>
    <scope>NUCLEOTIDE SEQUENCE [LARGE SCALE GENOMIC DNA]</scope>
    <source>
        <strain evidence="1 2">HXT-9</strain>
    </source>
</reference>